<feature type="domain" description="Protein export membrane protein SecD/SecF C-terminal" evidence="10">
    <location>
        <begin position="391"/>
        <end position="555"/>
    </location>
</feature>
<dbReference type="InterPro" id="IPR005791">
    <property type="entry name" value="SecD"/>
</dbReference>
<keyword evidence="6 9" id="KW-1133">Transmembrane helix</keyword>
<dbReference type="Pfam" id="PF21760">
    <property type="entry name" value="SecD_1st"/>
    <property type="match status" value="1"/>
</dbReference>
<evidence type="ECO:0000256" key="5">
    <source>
        <dbReference type="ARBA" id="ARBA00022927"/>
    </source>
</evidence>
<reference evidence="14" key="1">
    <citation type="submission" date="2018-08" db="EMBL/GenBank/DDBJ databases">
        <authorList>
            <person name="Grouzdev D.S."/>
            <person name="Krutkina M.S."/>
        </authorList>
    </citation>
    <scope>NUCLEOTIDE SEQUENCE [LARGE SCALE GENOMIC DNA]</scope>
    <source>
        <strain evidence="14">4-11</strain>
    </source>
</reference>
<keyword evidence="2 9" id="KW-0813">Transport</keyword>
<dbReference type="PANTHER" id="PTHR30081">
    <property type="entry name" value="PROTEIN-EXPORT MEMBRANE PROTEIN SEC"/>
    <property type="match status" value="1"/>
</dbReference>
<evidence type="ECO:0000256" key="9">
    <source>
        <dbReference type="HAMAP-Rule" id="MF_01463"/>
    </source>
</evidence>
<keyword evidence="4 9" id="KW-0812">Transmembrane</keyword>
<evidence type="ECO:0000256" key="3">
    <source>
        <dbReference type="ARBA" id="ARBA00022475"/>
    </source>
</evidence>
<keyword evidence="14" id="KW-1185">Reference proteome</keyword>
<evidence type="ECO:0000313" key="13">
    <source>
        <dbReference type="EMBL" id="RFU94205.1"/>
    </source>
</evidence>
<dbReference type="Pfam" id="PF07549">
    <property type="entry name" value="Sec_GG"/>
    <property type="match status" value="1"/>
</dbReference>
<dbReference type="InterPro" id="IPR022813">
    <property type="entry name" value="SecD/SecF_arch_bac"/>
</dbReference>
<dbReference type="InterPro" id="IPR022646">
    <property type="entry name" value="SecD/SecF_CS"/>
</dbReference>
<feature type="domain" description="Protein translocase subunit SecDF P1" evidence="11">
    <location>
        <begin position="176"/>
        <end position="233"/>
    </location>
</feature>
<feature type="transmembrane region" description="Helical" evidence="9">
    <location>
        <begin position="537"/>
        <end position="556"/>
    </location>
</feature>
<feature type="transmembrane region" description="Helical" evidence="9">
    <location>
        <begin position="504"/>
        <end position="525"/>
    </location>
</feature>
<dbReference type="InterPro" id="IPR055344">
    <property type="entry name" value="SecD_SecF_C_bact"/>
</dbReference>
<dbReference type="GO" id="GO:0006605">
    <property type="term" value="P:protein targeting"/>
    <property type="evidence" value="ECO:0007669"/>
    <property type="project" value="UniProtKB-UniRule"/>
</dbReference>
<evidence type="ECO:0000256" key="1">
    <source>
        <dbReference type="ARBA" id="ARBA00004651"/>
    </source>
</evidence>
<feature type="transmembrane region" description="Helical" evidence="9">
    <location>
        <begin position="412"/>
        <end position="430"/>
    </location>
</feature>
<dbReference type="GO" id="GO:0043952">
    <property type="term" value="P:protein transport by the Sec complex"/>
    <property type="evidence" value="ECO:0007669"/>
    <property type="project" value="UniProtKB-UniRule"/>
</dbReference>
<evidence type="ECO:0000259" key="12">
    <source>
        <dbReference type="Pfam" id="PF22599"/>
    </source>
</evidence>
<dbReference type="GO" id="GO:0005886">
    <property type="term" value="C:plasma membrane"/>
    <property type="evidence" value="ECO:0007669"/>
    <property type="project" value="UniProtKB-SubCell"/>
</dbReference>
<dbReference type="PANTHER" id="PTHR30081:SF1">
    <property type="entry name" value="PROTEIN TRANSLOCASE SUBUNIT SECD"/>
    <property type="match status" value="1"/>
</dbReference>
<evidence type="ECO:0000256" key="7">
    <source>
        <dbReference type="ARBA" id="ARBA00023010"/>
    </source>
</evidence>
<evidence type="ECO:0000256" key="2">
    <source>
        <dbReference type="ARBA" id="ARBA00022448"/>
    </source>
</evidence>
<name>A0A372MEK3_9SPIR</name>
<feature type="domain" description="SecDF P1 head subdomain" evidence="12">
    <location>
        <begin position="285"/>
        <end position="387"/>
    </location>
</feature>
<dbReference type="NCBIfam" id="TIGR00916">
    <property type="entry name" value="2A0604s01"/>
    <property type="match status" value="1"/>
</dbReference>
<evidence type="ECO:0000256" key="8">
    <source>
        <dbReference type="ARBA" id="ARBA00023136"/>
    </source>
</evidence>
<keyword evidence="5 9" id="KW-0653">Protein transport</keyword>
<dbReference type="Proteomes" id="UP000264002">
    <property type="component" value="Unassembled WGS sequence"/>
</dbReference>
<protein>
    <recommendedName>
        <fullName evidence="9">Protein translocase subunit SecD</fullName>
    </recommendedName>
</protein>
<dbReference type="AlphaFoldDB" id="A0A372MEK3"/>
<keyword evidence="3 9" id="KW-1003">Cell membrane</keyword>
<sequence>MKKRSRLVVVLLVVLLCGFFLYPTIAWYGFVPQDAKELATGSNVQIKEYSRGQASRDLRALKELVADDPQAALPSEFSYLKEYAKENYKAMKRSVPRNWTVEALFAGFYNEQDMFDSAESYYRTSLLDLKALGNKALQLGLDLKGGMSILLEADVAAYEEKIGKAASSAEISEAIHQDIEILEKRIDQFGVSEPVIRLQGDDQILIEIPGAADPERVNSFLRGKGSLVFKIVDNTLTSELNAYYAENPSEVYTDTGALKQPSFLPAGKIAAGYYVSDEYGIDELESYVVIEEEIGLDGIHLESATTATDGITGRPVVNFKLDSLGGDIFYKLTSTHVGDTMAVVMDGKVKAMATINEGIRSNVQISGFNSEEAADLAIVLRTAALPIELIVSSQQAVGATLGEDAVSAGLKAIAVGLALVMILMFAYYHVSGLVADLALLLNMFFMISILSAFNFTLTLTSVAGLILTLGMAVDTNVIIFERIKEERRLGKSDVASIKAGFDKAFWTVMDANITTIIAALVLSQLGSSSVKGFANTLAIGIVSSVFTALFVSHLIFDATVAQREGKKLHISWRKN</sequence>
<keyword evidence="8 9" id="KW-0472">Membrane</keyword>
<feature type="transmembrane region" description="Helical" evidence="9">
    <location>
        <begin position="462"/>
        <end position="483"/>
    </location>
</feature>
<dbReference type="Gene3D" id="3.30.70.3220">
    <property type="match status" value="1"/>
</dbReference>
<dbReference type="RefSeq" id="WP_117330960.1">
    <property type="nucleotide sequence ID" value="NZ_QUWK01000011.1"/>
</dbReference>
<organism evidence="13 14">
    <name type="scientific">Sphaerochaeta halotolerans</name>
    <dbReference type="NCBI Taxonomy" id="2293840"/>
    <lineage>
        <taxon>Bacteria</taxon>
        <taxon>Pseudomonadati</taxon>
        <taxon>Spirochaetota</taxon>
        <taxon>Spirochaetia</taxon>
        <taxon>Spirochaetales</taxon>
        <taxon>Sphaerochaetaceae</taxon>
        <taxon>Sphaerochaeta</taxon>
    </lineage>
</organism>
<dbReference type="GO" id="GO:0015450">
    <property type="term" value="F:protein-transporting ATPase activity"/>
    <property type="evidence" value="ECO:0007669"/>
    <property type="project" value="InterPro"/>
</dbReference>
<dbReference type="InterPro" id="IPR001036">
    <property type="entry name" value="Acrflvin-R"/>
</dbReference>
<proteinExistence type="inferred from homology"/>
<feature type="transmembrane region" description="Helical" evidence="9">
    <location>
        <begin position="437"/>
        <end position="456"/>
    </location>
</feature>
<evidence type="ECO:0000259" key="10">
    <source>
        <dbReference type="Pfam" id="PF02355"/>
    </source>
</evidence>
<dbReference type="Gene3D" id="1.20.1640.10">
    <property type="entry name" value="Multidrug efflux transporter AcrB transmembrane domain"/>
    <property type="match status" value="1"/>
</dbReference>
<comment type="function">
    <text evidence="9">Part of the Sec protein translocase complex. Interacts with the SecYEG preprotein conducting channel. SecDF uses the proton motive force (PMF) to complete protein translocation after the ATP-dependent function of SecA.</text>
</comment>
<comment type="subcellular location">
    <subcellularLocation>
        <location evidence="1 9">Cell membrane</location>
        <topology evidence="1 9">Multi-pass membrane protein</topology>
    </subcellularLocation>
</comment>
<dbReference type="InterPro" id="IPR048634">
    <property type="entry name" value="SecD_SecF_C"/>
</dbReference>
<dbReference type="HAMAP" id="MF_01463_B">
    <property type="entry name" value="SecD_B"/>
    <property type="match status" value="1"/>
</dbReference>
<dbReference type="EMBL" id="QUWK01000011">
    <property type="protein sequence ID" value="RFU94205.1"/>
    <property type="molecule type" value="Genomic_DNA"/>
</dbReference>
<dbReference type="Pfam" id="PF02355">
    <property type="entry name" value="SecD_SecF_C"/>
    <property type="match status" value="1"/>
</dbReference>
<reference evidence="13 14" key="2">
    <citation type="submission" date="2018-09" db="EMBL/GenBank/DDBJ databases">
        <title>Genome of Sphaerochaeta halotolerans strain 4-11.</title>
        <authorList>
            <person name="Nazina T.N."/>
            <person name="Sokolova D.S."/>
        </authorList>
    </citation>
    <scope>NUCLEOTIDE SEQUENCE [LARGE SCALE GENOMIC DNA]</scope>
    <source>
        <strain evidence="13 14">4-11</strain>
    </source>
</reference>
<dbReference type="InterPro" id="IPR048631">
    <property type="entry name" value="SecD_1st"/>
</dbReference>
<evidence type="ECO:0000256" key="4">
    <source>
        <dbReference type="ARBA" id="ARBA00022692"/>
    </source>
</evidence>
<dbReference type="SUPFAM" id="SSF82866">
    <property type="entry name" value="Multidrug efflux transporter AcrB transmembrane domain"/>
    <property type="match status" value="1"/>
</dbReference>
<dbReference type="GO" id="GO:0065002">
    <property type="term" value="P:intracellular protein transmembrane transport"/>
    <property type="evidence" value="ECO:0007669"/>
    <property type="project" value="UniProtKB-UniRule"/>
</dbReference>
<dbReference type="InterPro" id="IPR054384">
    <property type="entry name" value="SecDF_P1_head"/>
</dbReference>
<gene>
    <name evidence="9 13" type="primary">secD</name>
    <name evidence="13" type="ORF">DYP60_10480</name>
</gene>
<dbReference type="Pfam" id="PF22599">
    <property type="entry name" value="SecDF_P1_head"/>
    <property type="match status" value="1"/>
</dbReference>
<comment type="caution">
    <text evidence="13">The sequence shown here is derived from an EMBL/GenBank/DDBJ whole genome shotgun (WGS) entry which is preliminary data.</text>
</comment>
<keyword evidence="7 9" id="KW-0811">Translocation</keyword>
<evidence type="ECO:0000313" key="14">
    <source>
        <dbReference type="Proteomes" id="UP000264002"/>
    </source>
</evidence>
<dbReference type="NCBIfam" id="TIGR01129">
    <property type="entry name" value="secD"/>
    <property type="match status" value="1"/>
</dbReference>
<accession>A0A372MEK3</accession>
<comment type="similarity">
    <text evidence="9">Belongs to the SecD/SecF family. SecD subfamily.</text>
</comment>
<comment type="caution">
    <text evidence="9">Lacks conserved residue(s) required for the propagation of feature annotation.</text>
</comment>
<evidence type="ECO:0000259" key="11">
    <source>
        <dbReference type="Pfam" id="PF21760"/>
    </source>
</evidence>
<dbReference type="PRINTS" id="PR00702">
    <property type="entry name" value="ACRIFLAVINRP"/>
</dbReference>
<comment type="subunit">
    <text evidence="9">Forms a complex with SecF. Part of the essential Sec protein translocation apparatus which comprises SecA, SecYEG and auxiliary proteins SecDF. Other proteins may also be involved.</text>
</comment>
<evidence type="ECO:0000256" key="6">
    <source>
        <dbReference type="ARBA" id="ARBA00022989"/>
    </source>
</evidence>